<sequence>MSSDNLSLKAGTVCATCNNPDPCLQSIEVGEFDGRTHIWPVESSIKLSLVDQGQGVKGWFSVESKCGKPDCPQATLNYDNTAKKLSAGICNAETLYFKEPNSLSYDNINVGSLWSYLNNIITPKDVFSEPHSYLLSVQGCIEQITPVALDVYPSVQLHVATAFVYELAGRERTWKERRDEQKKHSILMHKVRPKDGNQLRGGWTVHTDQFAITNKSQLTLDYALNICGVDYSDKFSHKTKVLKTVKTLEQISKIEQFVSNMQNHLLPDPFSSKNDRSFKPLQIIFNPISIGLAYTYERLENNATGTHYIGFNSEPFISISIKADIIQLIAAYARSEKIVGKCREIVKENLNVESYLQFTASASMDIGAAYSKNEWAFKFGDNNKLSGSALGVISFFVKAKMLFIKVSLTATGTAKTSFGLALDEHEYGLDLVCYHDGITAEVEILADFSAEEDMGKAKAKKKKKENEDAKKDEDDSNKDNDLEYKETIVLGAPLKIDESKARINIFGSPRKML</sequence>
<protein>
    <submittedName>
        <fullName evidence="2">Uncharacterized protein</fullName>
    </submittedName>
</protein>
<dbReference type="RefSeq" id="WP_264386088.1">
    <property type="nucleotide sequence ID" value="NZ_CP074352.1"/>
</dbReference>
<keyword evidence="3" id="KW-1185">Reference proteome</keyword>
<name>A0ABY6JIS8_9ENTR</name>
<accession>A0ABY6JIS8</accession>
<proteinExistence type="predicted"/>
<evidence type="ECO:0000313" key="2">
    <source>
        <dbReference type="EMBL" id="UYU33665.1"/>
    </source>
</evidence>
<dbReference type="Proteomes" id="UP001156318">
    <property type="component" value="Chromosome"/>
</dbReference>
<evidence type="ECO:0000256" key="1">
    <source>
        <dbReference type="SAM" id="MobiDB-lite"/>
    </source>
</evidence>
<reference evidence="2 3" key="1">
    <citation type="submission" date="2021-05" db="EMBL/GenBank/DDBJ databases">
        <title>Isolation, identification, and the growth promoting effects of Pantoea dispersa strain YSD J2 from the aboveground leaves of Cyperus esculentus L.Var. Sativus.</title>
        <authorList>
            <person name="Wang S."/>
            <person name="Tang X.M."/>
            <person name="Huang Y.N."/>
        </authorList>
    </citation>
    <scope>NUCLEOTIDE SEQUENCE [LARGE SCALE GENOMIC DNA]</scope>
    <source>
        <strain evidence="3">YSD YN2</strain>
    </source>
</reference>
<evidence type="ECO:0000313" key="3">
    <source>
        <dbReference type="Proteomes" id="UP001156318"/>
    </source>
</evidence>
<gene>
    <name evidence="2" type="ORF">KFZ77_09240</name>
</gene>
<feature type="compositionally biased region" description="Basic and acidic residues" evidence="1">
    <location>
        <begin position="464"/>
        <end position="479"/>
    </location>
</feature>
<organism evidence="2 3">
    <name type="scientific">Siccibacter colletis</name>
    <dbReference type="NCBI Taxonomy" id="1505757"/>
    <lineage>
        <taxon>Bacteria</taxon>
        <taxon>Pseudomonadati</taxon>
        <taxon>Pseudomonadota</taxon>
        <taxon>Gammaproteobacteria</taxon>
        <taxon>Enterobacterales</taxon>
        <taxon>Enterobacteriaceae</taxon>
        <taxon>Siccibacter</taxon>
    </lineage>
</organism>
<dbReference type="EMBL" id="CP074352">
    <property type="protein sequence ID" value="UYU33665.1"/>
    <property type="molecule type" value="Genomic_DNA"/>
</dbReference>
<feature type="region of interest" description="Disordered" evidence="1">
    <location>
        <begin position="458"/>
        <end position="479"/>
    </location>
</feature>